<proteinExistence type="predicted"/>
<dbReference type="PANTHER" id="PTHR39441:SF1">
    <property type="entry name" value="DUF2252 DOMAIN-CONTAINING PROTEIN"/>
    <property type="match status" value="1"/>
</dbReference>
<sequence length="400" mass="44840">MPRLIDTLISYNAGREPERLALKYAALRQDPLAFLRGTSHLFNARMPEEKSLYKAPLAWSCGDLHLENFGSYKGDNRLVYFDLNDFDEATLAPASWSLVRFVASVLVAAPALQIKHDEAIEHGRAFIDSYANALTTGKARWLERDSAEGLIREHLEELRGRSRKDFLDSRTKLRGKRRSLRVDGDKALPASIKQSERVQALLAEFAAQQKDPGFFEVLDVARRVSGNASLGLERYVILVRGKGGPDGNYLLDLKAAQPSSLTPRLKNPEPRWASDAERAIGVQQMMQASPNAFLHALDLGRHACTLRELQPAQDRIDLSQCVGKSKQFRELLEQMGQLVAWGQLRSSGRKSAANADELIEFGQKNKWRARLLTLAETCAEQVESDWKEYAKAYDDGAFKA</sequence>
<evidence type="ECO:0000313" key="1">
    <source>
        <dbReference type="EMBL" id="MET7014076.1"/>
    </source>
</evidence>
<keyword evidence="2" id="KW-1185">Reference proteome</keyword>
<dbReference type="EMBL" id="JBEWZI010000006">
    <property type="protein sequence ID" value="MET7014076.1"/>
    <property type="molecule type" value="Genomic_DNA"/>
</dbReference>
<organism evidence="1 2">
    <name type="scientific">Uliginosibacterium flavum</name>
    <dbReference type="NCBI Taxonomy" id="1396831"/>
    <lineage>
        <taxon>Bacteria</taxon>
        <taxon>Pseudomonadati</taxon>
        <taxon>Pseudomonadota</taxon>
        <taxon>Betaproteobacteria</taxon>
        <taxon>Rhodocyclales</taxon>
        <taxon>Zoogloeaceae</taxon>
        <taxon>Uliginosibacterium</taxon>
    </lineage>
</organism>
<dbReference type="Pfam" id="PF10009">
    <property type="entry name" value="DUF2252"/>
    <property type="match status" value="1"/>
</dbReference>
<accession>A0ABV2TJH9</accession>
<gene>
    <name evidence="1" type="ORF">ABXR19_07725</name>
</gene>
<name>A0ABV2TJH9_9RHOO</name>
<evidence type="ECO:0000313" key="2">
    <source>
        <dbReference type="Proteomes" id="UP001549691"/>
    </source>
</evidence>
<dbReference type="RefSeq" id="WP_354600532.1">
    <property type="nucleotide sequence ID" value="NZ_JBEWZI010000006.1"/>
</dbReference>
<dbReference type="InterPro" id="IPR018721">
    <property type="entry name" value="DUF2252"/>
</dbReference>
<comment type="caution">
    <text evidence="1">The sequence shown here is derived from an EMBL/GenBank/DDBJ whole genome shotgun (WGS) entry which is preliminary data.</text>
</comment>
<dbReference type="Proteomes" id="UP001549691">
    <property type="component" value="Unassembled WGS sequence"/>
</dbReference>
<reference evidence="1 2" key="1">
    <citation type="submission" date="2024-07" db="EMBL/GenBank/DDBJ databases">
        <title>Uliginosibacterium flavum JJ3220;KACC:17644.</title>
        <authorList>
            <person name="Kim M.K."/>
        </authorList>
    </citation>
    <scope>NUCLEOTIDE SEQUENCE [LARGE SCALE GENOMIC DNA]</scope>
    <source>
        <strain evidence="1 2">KACC:17644</strain>
    </source>
</reference>
<dbReference type="PANTHER" id="PTHR39441">
    <property type="entry name" value="DUF2252 DOMAIN-CONTAINING PROTEIN"/>
    <property type="match status" value="1"/>
</dbReference>
<protein>
    <submittedName>
        <fullName evidence="1">DUF2252 family protein</fullName>
    </submittedName>
</protein>